<dbReference type="InterPro" id="IPR008972">
    <property type="entry name" value="Cupredoxin"/>
</dbReference>
<dbReference type="SUPFAM" id="SSF49503">
    <property type="entry name" value="Cupredoxins"/>
    <property type="match status" value="1"/>
</dbReference>
<feature type="region of interest" description="Disordered" evidence="3">
    <location>
        <begin position="28"/>
        <end position="55"/>
    </location>
</feature>
<evidence type="ECO:0000256" key="2">
    <source>
        <dbReference type="ARBA" id="ARBA00023008"/>
    </source>
</evidence>
<dbReference type="EMBL" id="JAKRVX010000001">
    <property type="protein sequence ID" value="MCL9815486.1"/>
    <property type="molecule type" value="Genomic_DNA"/>
</dbReference>
<dbReference type="PROSITE" id="PS51257">
    <property type="entry name" value="PROKAR_LIPOPROTEIN"/>
    <property type="match status" value="1"/>
</dbReference>
<feature type="domain" description="Blue (type 1) copper" evidence="4">
    <location>
        <begin position="72"/>
        <end position="157"/>
    </location>
</feature>
<accession>A0AAE3K703</accession>
<dbReference type="Pfam" id="PF00127">
    <property type="entry name" value="Copper-bind"/>
    <property type="match status" value="1"/>
</dbReference>
<dbReference type="AlphaFoldDB" id="A0AAE3K703"/>
<name>A0AAE3K703_9EURY</name>
<dbReference type="InterPro" id="IPR052721">
    <property type="entry name" value="ET_Amicyanin"/>
</dbReference>
<dbReference type="Gene3D" id="2.60.40.420">
    <property type="entry name" value="Cupredoxins - blue copper proteins"/>
    <property type="match status" value="1"/>
</dbReference>
<keyword evidence="6" id="KW-1185">Reference proteome</keyword>
<protein>
    <submittedName>
        <fullName evidence="5">Plastocyanin/azurin family copper-binding protein</fullName>
    </submittedName>
</protein>
<dbReference type="Proteomes" id="UP001203207">
    <property type="component" value="Unassembled WGS sequence"/>
</dbReference>
<proteinExistence type="predicted"/>
<sequence length="203" mass="22493">MNNQQRRSILATIAGVCTLAGCVGIQSAVQSHSQRTEDDRSRSSDKQLNDAPSQSITTVIDEPLEEATVNIVAEDEMRFDPQLVWIKSGGSVTWTNWDDHDRHDIVSFPDRIPDGATKFQSDRLTYRERFTHTFEQEGIYDYVCTPHASWMVGRVIVGTPEIGKEPAMTADNTALESGAAAIFTELNTRTQTIGTEPDCGCPE</sequence>
<evidence type="ECO:0000256" key="1">
    <source>
        <dbReference type="ARBA" id="ARBA00022723"/>
    </source>
</evidence>
<organism evidence="5 6">
    <name type="scientific">Natronocalculus amylovorans</name>
    <dbReference type="NCBI Taxonomy" id="2917812"/>
    <lineage>
        <taxon>Archaea</taxon>
        <taxon>Methanobacteriati</taxon>
        <taxon>Methanobacteriota</taxon>
        <taxon>Stenosarchaea group</taxon>
        <taxon>Halobacteria</taxon>
        <taxon>Halobacteriales</taxon>
        <taxon>Haloferacaceae</taxon>
        <taxon>Natronocalculus</taxon>
    </lineage>
</organism>
<dbReference type="GO" id="GO:0005507">
    <property type="term" value="F:copper ion binding"/>
    <property type="evidence" value="ECO:0007669"/>
    <property type="project" value="InterPro"/>
</dbReference>
<dbReference type="RefSeq" id="WP_250582283.1">
    <property type="nucleotide sequence ID" value="NZ_JAKRVX010000001.1"/>
</dbReference>
<evidence type="ECO:0000256" key="3">
    <source>
        <dbReference type="SAM" id="MobiDB-lite"/>
    </source>
</evidence>
<gene>
    <name evidence="5" type="ORF">AArcSt2_00860</name>
</gene>
<feature type="compositionally biased region" description="Basic and acidic residues" evidence="3">
    <location>
        <begin position="34"/>
        <end position="48"/>
    </location>
</feature>
<keyword evidence="1" id="KW-0479">Metal-binding</keyword>
<dbReference type="GO" id="GO:0009055">
    <property type="term" value="F:electron transfer activity"/>
    <property type="evidence" value="ECO:0007669"/>
    <property type="project" value="InterPro"/>
</dbReference>
<reference evidence="5" key="1">
    <citation type="journal article" date="2022" name="Syst. Appl. Microbiol.">
        <title>Natronocalculus amylovorans gen. nov., sp. nov., and Natranaeroarchaeum aerophilus sp. nov., dominant culturable amylolytic natronoarchaea from hypersaline soda lakes in southwestern Siberia.</title>
        <authorList>
            <person name="Sorokin D.Y."/>
            <person name="Elcheninov A.G."/>
            <person name="Khizhniak T.V."/>
            <person name="Koenen M."/>
            <person name="Bale N.J."/>
            <person name="Damste J.S.S."/>
            <person name="Kublanov I.V."/>
        </authorList>
    </citation>
    <scope>NUCLEOTIDE SEQUENCE</scope>
    <source>
        <strain evidence="5">AArc-St2</strain>
    </source>
</reference>
<dbReference type="InterPro" id="IPR000923">
    <property type="entry name" value="BlueCu_1"/>
</dbReference>
<evidence type="ECO:0000313" key="5">
    <source>
        <dbReference type="EMBL" id="MCL9815486.1"/>
    </source>
</evidence>
<dbReference type="PANTHER" id="PTHR36507">
    <property type="entry name" value="BLL1555 PROTEIN"/>
    <property type="match status" value="1"/>
</dbReference>
<evidence type="ECO:0000313" key="6">
    <source>
        <dbReference type="Proteomes" id="UP001203207"/>
    </source>
</evidence>
<reference evidence="5" key="2">
    <citation type="submission" date="2022-02" db="EMBL/GenBank/DDBJ databases">
        <authorList>
            <person name="Elcheninov A.G."/>
            <person name="Sorokin D.Y."/>
            <person name="Kublanov I.V."/>
        </authorList>
    </citation>
    <scope>NUCLEOTIDE SEQUENCE</scope>
    <source>
        <strain evidence="5">AArc-St2</strain>
    </source>
</reference>
<evidence type="ECO:0000259" key="4">
    <source>
        <dbReference type="Pfam" id="PF00127"/>
    </source>
</evidence>
<comment type="caution">
    <text evidence="5">The sequence shown here is derived from an EMBL/GenBank/DDBJ whole genome shotgun (WGS) entry which is preliminary data.</text>
</comment>
<dbReference type="PANTHER" id="PTHR36507:SF1">
    <property type="entry name" value="BLL1555 PROTEIN"/>
    <property type="match status" value="1"/>
</dbReference>
<keyword evidence="2" id="KW-0186">Copper</keyword>